<accession>D6Z9H9</accession>
<dbReference type="STRING" id="640132.Srot_0013"/>
<dbReference type="KEGG" id="srt:Srot_0013"/>
<evidence type="ECO:0000313" key="4">
    <source>
        <dbReference type="Proteomes" id="UP000002247"/>
    </source>
</evidence>
<keyword evidence="2" id="KW-1133">Transmembrane helix</keyword>
<evidence type="ECO:0000256" key="1">
    <source>
        <dbReference type="SAM" id="MobiDB-lite"/>
    </source>
</evidence>
<dbReference type="RefSeq" id="WP_013136962.1">
    <property type="nucleotide sequence ID" value="NC_014168.1"/>
</dbReference>
<protein>
    <submittedName>
        <fullName evidence="3">Uncharacterized protein</fullName>
    </submittedName>
</protein>
<proteinExistence type="predicted"/>
<dbReference type="Proteomes" id="UP000002247">
    <property type="component" value="Chromosome"/>
</dbReference>
<keyword evidence="2" id="KW-0812">Transmembrane</keyword>
<dbReference type="OrthoDB" id="4566632at2"/>
<evidence type="ECO:0000313" key="3">
    <source>
        <dbReference type="EMBL" id="ADG96506.1"/>
    </source>
</evidence>
<evidence type="ECO:0000256" key="2">
    <source>
        <dbReference type="SAM" id="Phobius"/>
    </source>
</evidence>
<keyword evidence="2" id="KW-0472">Membrane</keyword>
<gene>
    <name evidence="3" type="ordered locus">Srot_0013</name>
</gene>
<sequence>MATSDQPGNTPGDDRAGKAGFSEDHGPELSVETLALLHADALEGAERDRAKAQAAADPAAQAVLAGLDMVCAQLRRLDHAAPPAEQMPEFLARRMDRELAKLSETPEARRRRWTAAASVGSVAAAAAVLSLVTYAAWPRQEQDSPQPQAQPEPSAAQETSAEATEPLLASVDNRFTIERKDFSTLLRSGGSFKDLGPLSDEAIRGDCLAANGFPADQQLVAAGRIKRGDKEGIFMMIPTPAMRGGAPGMTVLVVGSECRAGIPATLSKQVLSRN</sequence>
<feature type="transmembrane region" description="Helical" evidence="2">
    <location>
        <begin position="113"/>
        <end position="137"/>
    </location>
</feature>
<feature type="region of interest" description="Disordered" evidence="1">
    <location>
        <begin position="1"/>
        <end position="30"/>
    </location>
</feature>
<dbReference type="EMBL" id="CP001958">
    <property type="protein sequence ID" value="ADG96506.1"/>
    <property type="molecule type" value="Genomic_DNA"/>
</dbReference>
<organism evidence="3 4">
    <name type="scientific">Segniliparus rotundus (strain ATCC BAA-972 / CDC 1076 / CIP 108378 / DSM 44985 / JCM 13578)</name>
    <dbReference type="NCBI Taxonomy" id="640132"/>
    <lineage>
        <taxon>Bacteria</taxon>
        <taxon>Bacillati</taxon>
        <taxon>Actinomycetota</taxon>
        <taxon>Actinomycetes</taxon>
        <taxon>Mycobacteriales</taxon>
        <taxon>Segniliparaceae</taxon>
        <taxon>Segniliparus</taxon>
    </lineage>
</organism>
<dbReference type="AlphaFoldDB" id="D6Z9H9"/>
<reference evidence="3 4" key="1">
    <citation type="journal article" date="2010" name="Stand. Genomic Sci.">
        <title>Complete genome sequence of Segniliparus rotundus type strain (CDC 1076).</title>
        <authorList>
            <person name="Sikorski J."/>
            <person name="Lapidus A."/>
            <person name="Copeland A."/>
            <person name="Misra M."/>
            <person name="Glavina Del Rio T."/>
            <person name="Nolan M."/>
            <person name="Lucas S."/>
            <person name="Chen F."/>
            <person name="Tice H."/>
            <person name="Cheng J.F."/>
            <person name="Jando M."/>
            <person name="Schneider S."/>
            <person name="Bruce D."/>
            <person name="Goodwin L."/>
            <person name="Pitluck S."/>
            <person name="Liolios K."/>
            <person name="Mikhailova N."/>
            <person name="Pati A."/>
            <person name="Ivanova N."/>
            <person name="Mavromatis K."/>
            <person name="Chen A."/>
            <person name="Palaniappan K."/>
            <person name="Chertkov O."/>
            <person name="Land M."/>
            <person name="Hauser L."/>
            <person name="Chang Y.J."/>
            <person name="Jeffries C.D."/>
            <person name="Brettin T."/>
            <person name="Detter J.C."/>
            <person name="Han C."/>
            <person name="Rohde M."/>
            <person name="Goker M."/>
            <person name="Bristow J."/>
            <person name="Eisen J.A."/>
            <person name="Markowitz V."/>
            <person name="Hugenholtz P."/>
            <person name="Kyrpides N.C."/>
            <person name="Klenk H.P."/>
        </authorList>
    </citation>
    <scope>NUCLEOTIDE SEQUENCE [LARGE SCALE GENOMIC DNA]</scope>
    <source>
        <strain evidence="4">ATCC BAA-972 / CDC 1076 / CIP 108378 / DSM 44985 / JCM 13578</strain>
    </source>
</reference>
<feature type="region of interest" description="Disordered" evidence="1">
    <location>
        <begin position="139"/>
        <end position="168"/>
    </location>
</feature>
<feature type="compositionally biased region" description="Low complexity" evidence="1">
    <location>
        <begin position="143"/>
        <end position="166"/>
    </location>
</feature>
<feature type="compositionally biased region" description="Basic and acidic residues" evidence="1">
    <location>
        <begin position="12"/>
        <end position="27"/>
    </location>
</feature>
<keyword evidence="4" id="KW-1185">Reference proteome</keyword>
<name>D6Z9H9_SEGRD</name>
<dbReference type="HOGENOM" id="CLU_1026339_0_0_11"/>